<organism evidence="10 11">
    <name type="scientific">Terfezia boudieri ATCC MYA-4762</name>
    <dbReference type="NCBI Taxonomy" id="1051890"/>
    <lineage>
        <taxon>Eukaryota</taxon>
        <taxon>Fungi</taxon>
        <taxon>Dikarya</taxon>
        <taxon>Ascomycota</taxon>
        <taxon>Pezizomycotina</taxon>
        <taxon>Pezizomycetes</taxon>
        <taxon>Pezizales</taxon>
        <taxon>Pezizaceae</taxon>
        <taxon>Terfezia</taxon>
    </lineage>
</organism>
<dbReference type="PANTHER" id="PTHR45754">
    <property type="entry name" value="METHYLENETETRAHYDROFOLATE REDUCTASE"/>
    <property type="match status" value="1"/>
</dbReference>
<accession>A0A3N4LAG3</accession>
<feature type="non-terminal residue" evidence="10">
    <location>
        <position position="684"/>
    </location>
</feature>
<dbReference type="GO" id="GO:0004489">
    <property type="term" value="F:methylenetetrahydrofolate reductase [NAD(P)H] activity"/>
    <property type="evidence" value="ECO:0007669"/>
    <property type="project" value="InterPro"/>
</dbReference>
<evidence type="ECO:0000256" key="3">
    <source>
        <dbReference type="ARBA" id="ARBA00006743"/>
    </source>
</evidence>
<dbReference type="InParanoid" id="A0A3N4LAG3"/>
<feature type="domain" description="MTHFR SAM-binding regulatory" evidence="9">
    <location>
        <begin position="403"/>
        <end position="640"/>
    </location>
</feature>
<comment type="similarity">
    <text evidence="3">Belongs to the methylenetetrahydrofolate reductase family.</text>
</comment>
<name>A0A3N4LAG3_9PEZI</name>
<dbReference type="EMBL" id="ML121582">
    <property type="protein sequence ID" value="RPB19884.1"/>
    <property type="molecule type" value="Genomic_DNA"/>
</dbReference>
<evidence type="ECO:0000313" key="11">
    <source>
        <dbReference type="Proteomes" id="UP000267821"/>
    </source>
</evidence>
<dbReference type="GO" id="GO:0009086">
    <property type="term" value="P:methionine biosynthetic process"/>
    <property type="evidence" value="ECO:0007669"/>
    <property type="project" value="TreeGrafter"/>
</dbReference>
<dbReference type="GO" id="GO:0005829">
    <property type="term" value="C:cytosol"/>
    <property type="evidence" value="ECO:0007669"/>
    <property type="project" value="TreeGrafter"/>
</dbReference>
<evidence type="ECO:0000256" key="2">
    <source>
        <dbReference type="ARBA" id="ARBA00004777"/>
    </source>
</evidence>
<dbReference type="FunCoup" id="A0A3N4LAG3">
    <property type="interactions" value="21"/>
</dbReference>
<dbReference type="InterPro" id="IPR053806">
    <property type="entry name" value="MTHFR_C"/>
</dbReference>
<dbReference type="Pfam" id="PF02219">
    <property type="entry name" value="MTHFR"/>
    <property type="match status" value="1"/>
</dbReference>
<dbReference type="STRING" id="1051890.A0A3N4LAG3"/>
<evidence type="ECO:0000256" key="4">
    <source>
        <dbReference type="ARBA" id="ARBA00022630"/>
    </source>
</evidence>
<dbReference type="Proteomes" id="UP000267821">
    <property type="component" value="Unassembled WGS sequence"/>
</dbReference>
<dbReference type="InterPro" id="IPR029041">
    <property type="entry name" value="FAD-linked_oxidoreductase-like"/>
</dbReference>
<feature type="region of interest" description="Disordered" evidence="8">
    <location>
        <begin position="319"/>
        <end position="349"/>
    </location>
</feature>
<protein>
    <submittedName>
        <fullName evidence="10">MTHFR-domain-containing protein</fullName>
    </submittedName>
</protein>
<dbReference type="Gene3D" id="3.20.20.220">
    <property type="match status" value="1"/>
</dbReference>
<dbReference type="Pfam" id="PF21895">
    <property type="entry name" value="MTHFR_C"/>
    <property type="match status" value="1"/>
</dbReference>
<dbReference type="GO" id="GO:0071949">
    <property type="term" value="F:FAD binding"/>
    <property type="evidence" value="ECO:0007669"/>
    <property type="project" value="TreeGrafter"/>
</dbReference>
<evidence type="ECO:0000256" key="8">
    <source>
        <dbReference type="SAM" id="MobiDB-lite"/>
    </source>
</evidence>
<comment type="pathway">
    <text evidence="2 7">One-carbon metabolism; tetrahydrofolate interconversion.</text>
</comment>
<sequence>MARALRPLFVTITWGAGGSTAQKSLALAEVCQRHLGLTTCLHLTCTNMSRAVLDETLAQAREIGVRNILALRGDPPRKDVYEEKDKEEVVDGVDGVNGAAGGNKEDLEFVYAIDLVRYIRKHHGDYFCIGVAAYPEGHVDGSITTIPGDGTQDPARDLPYLVEKVKAGADFILTQLFYDVDAYLSFERRLREHESGIFASIPIIPGLMPIQSYNTLRRIAKLSSAKVPKHVYDQLEPIKGDDNAVKTIGVDILVDIVERIKSQSPVGEGVGDTTGLASRRGFHFYTLNLEKAVAFVLERSDLIPPDDSIDRPDRESEEVATVVDGPNTAPSTTITINRAPHNGGRARRASSIDPYNSVIVEDIRSELLQIHPANSATSAAITPTVSPTPNPPTIAISEGEGSLGRAATWDDFPNGRFGDSRSPAFGEIDGYGPSLPLSTQQAITHWGYPTTTSDITSIFLRCIDGQVPAVPWSASAEGSGGNAPGGGGLSAESNRIRHWLREMNVQGWWTVASQPAVEAGRSEDPEVGWGPKGGWVWQKAFVEFWMPRGEWDGLRERLEREGAGEISWYVGDCNVCGLLPNHPETAVNAVTWGCFPGKEILTPTIIEHASFRAWLDEAFALWDQWAAIYPRRSATAKFLRELVWGRGGGGGVEAEGEGHLCGGYVLVNVIHHGYADAEGLWRCL</sequence>
<evidence type="ECO:0000256" key="1">
    <source>
        <dbReference type="ARBA" id="ARBA00001974"/>
    </source>
</evidence>
<evidence type="ECO:0000313" key="10">
    <source>
        <dbReference type="EMBL" id="RPB19884.1"/>
    </source>
</evidence>
<keyword evidence="5" id="KW-0274">FAD</keyword>
<dbReference type="CDD" id="cd00537">
    <property type="entry name" value="MTHFR"/>
    <property type="match status" value="1"/>
</dbReference>
<keyword evidence="11" id="KW-1185">Reference proteome</keyword>
<keyword evidence="6" id="KW-0560">Oxidoreductase</keyword>
<dbReference type="AlphaFoldDB" id="A0A3N4LAG3"/>
<dbReference type="GO" id="GO:0035999">
    <property type="term" value="P:tetrahydrofolate interconversion"/>
    <property type="evidence" value="ECO:0007669"/>
    <property type="project" value="UniProtKB-UniPathway"/>
</dbReference>
<dbReference type="UniPathway" id="UPA00193"/>
<keyword evidence="4" id="KW-0285">Flavoprotein</keyword>
<proteinExistence type="inferred from homology"/>
<dbReference type="PANTHER" id="PTHR45754:SF1">
    <property type="entry name" value="METHYLENETETRAHYDROFOLATE REDUCTASE 1"/>
    <property type="match status" value="1"/>
</dbReference>
<gene>
    <name evidence="10" type="ORF">L211DRAFT_813910</name>
</gene>
<dbReference type="OrthoDB" id="16284at2759"/>
<evidence type="ECO:0000256" key="5">
    <source>
        <dbReference type="ARBA" id="ARBA00022827"/>
    </source>
</evidence>
<comment type="cofactor">
    <cofactor evidence="1">
        <name>FAD</name>
        <dbReference type="ChEBI" id="CHEBI:57692"/>
    </cofactor>
</comment>
<reference evidence="10 11" key="1">
    <citation type="journal article" date="2018" name="Nat. Ecol. Evol.">
        <title>Pezizomycetes genomes reveal the molecular basis of ectomycorrhizal truffle lifestyle.</title>
        <authorList>
            <person name="Murat C."/>
            <person name="Payen T."/>
            <person name="Noel B."/>
            <person name="Kuo A."/>
            <person name="Morin E."/>
            <person name="Chen J."/>
            <person name="Kohler A."/>
            <person name="Krizsan K."/>
            <person name="Balestrini R."/>
            <person name="Da Silva C."/>
            <person name="Montanini B."/>
            <person name="Hainaut M."/>
            <person name="Levati E."/>
            <person name="Barry K.W."/>
            <person name="Belfiori B."/>
            <person name="Cichocki N."/>
            <person name="Clum A."/>
            <person name="Dockter R.B."/>
            <person name="Fauchery L."/>
            <person name="Guy J."/>
            <person name="Iotti M."/>
            <person name="Le Tacon F."/>
            <person name="Lindquist E.A."/>
            <person name="Lipzen A."/>
            <person name="Malagnac F."/>
            <person name="Mello A."/>
            <person name="Molinier V."/>
            <person name="Miyauchi S."/>
            <person name="Poulain J."/>
            <person name="Riccioni C."/>
            <person name="Rubini A."/>
            <person name="Sitrit Y."/>
            <person name="Splivallo R."/>
            <person name="Traeger S."/>
            <person name="Wang M."/>
            <person name="Zifcakova L."/>
            <person name="Wipf D."/>
            <person name="Zambonelli A."/>
            <person name="Paolocci F."/>
            <person name="Nowrousian M."/>
            <person name="Ottonello S."/>
            <person name="Baldrian P."/>
            <person name="Spatafora J.W."/>
            <person name="Henrissat B."/>
            <person name="Nagy L.G."/>
            <person name="Aury J.M."/>
            <person name="Wincker P."/>
            <person name="Grigoriev I.V."/>
            <person name="Bonfante P."/>
            <person name="Martin F.M."/>
        </authorList>
    </citation>
    <scope>NUCLEOTIDE SEQUENCE [LARGE SCALE GENOMIC DNA]</scope>
    <source>
        <strain evidence="10 11">ATCC MYA-4762</strain>
    </source>
</reference>
<dbReference type="SUPFAM" id="SSF51730">
    <property type="entry name" value="FAD-linked oxidoreductase"/>
    <property type="match status" value="1"/>
</dbReference>
<evidence type="ECO:0000256" key="6">
    <source>
        <dbReference type="ARBA" id="ARBA00023002"/>
    </source>
</evidence>
<evidence type="ECO:0000259" key="9">
    <source>
        <dbReference type="Pfam" id="PF21895"/>
    </source>
</evidence>
<dbReference type="InterPro" id="IPR003171">
    <property type="entry name" value="Mehydrof_redctse-like"/>
</dbReference>
<evidence type="ECO:0000256" key="7">
    <source>
        <dbReference type="RuleBase" id="RU004254"/>
    </source>
</evidence>